<feature type="transmembrane region" description="Helical" evidence="6">
    <location>
        <begin position="241"/>
        <end position="265"/>
    </location>
</feature>
<accession>A0A8H5JU95</accession>
<dbReference type="Gene3D" id="1.20.1250.20">
    <property type="entry name" value="MFS general substrate transporter like domains"/>
    <property type="match status" value="1"/>
</dbReference>
<dbReference type="PANTHER" id="PTHR43791:SF97">
    <property type="entry name" value="ALLANTOATE TRANSPORTER, PUTATIVE (AFU_ORTHOLOGUE AFUA_1G14700)-RELATED"/>
    <property type="match status" value="1"/>
</dbReference>
<name>A0A8H5JU95_9HYPO</name>
<dbReference type="InterPro" id="IPR036259">
    <property type="entry name" value="MFS_trans_sf"/>
</dbReference>
<evidence type="ECO:0000256" key="3">
    <source>
        <dbReference type="ARBA" id="ARBA00022692"/>
    </source>
</evidence>
<keyword evidence="5 6" id="KW-0472">Membrane</keyword>
<dbReference type="Proteomes" id="UP000582016">
    <property type="component" value="Unassembled WGS sequence"/>
</dbReference>
<comment type="caution">
    <text evidence="7">The sequence shown here is derived from an EMBL/GenBank/DDBJ whole genome shotgun (WGS) entry which is preliminary data.</text>
</comment>
<dbReference type="OrthoDB" id="6730379at2759"/>
<evidence type="ECO:0000256" key="2">
    <source>
        <dbReference type="ARBA" id="ARBA00022448"/>
    </source>
</evidence>
<keyword evidence="2" id="KW-0813">Transport</keyword>
<proteinExistence type="predicted"/>
<dbReference type="SUPFAM" id="SSF103473">
    <property type="entry name" value="MFS general substrate transporter"/>
    <property type="match status" value="1"/>
</dbReference>
<feature type="transmembrane region" description="Helical" evidence="6">
    <location>
        <begin position="214"/>
        <end position="235"/>
    </location>
</feature>
<keyword evidence="4 6" id="KW-1133">Transmembrane helix</keyword>
<evidence type="ECO:0000256" key="1">
    <source>
        <dbReference type="ARBA" id="ARBA00004141"/>
    </source>
</evidence>
<dbReference type="GO" id="GO:0022857">
    <property type="term" value="F:transmembrane transporter activity"/>
    <property type="evidence" value="ECO:0007669"/>
    <property type="project" value="TreeGrafter"/>
</dbReference>
<protein>
    <submittedName>
        <fullName evidence="7">Major facilitator superfamily transporter</fullName>
    </submittedName>
</protein>
<dbReference type="EMBL" id="JAAOAQ010000233">
    <property type="protein sequence ID" value="KAF5560493.1"/>
    <property type="molecule type" value="Genomic_DNA"/>
</dbReference>
<keyword evidence="3 6" id="KW-0812">Transmembrane</keyword>
<dbReference type="GO" id="GO:0016020">
    <property type="term" value="C:membrane"/>
    <property type="evidence" value="ECO:0007669"/>
    <property type="project" value="UniProtKB-SubCell"/>
</dbReference>
<evidence type="ECO:0000256" key="6">
    <source>
        <dbReference type="SAM" id="Phobius"/>
    </source>
</evidence>
<comment type="subcellular location">
    <subcellularLocation>
        <location evidence="1">Membrane</location>
        <topology evidence="1">Multi-pass membrane protein</topology>
    </subcellularLocation>
</comment>
<feature type="transmembrane region" description="Helical" evidence="6">
    <location>
        <begin position="150"/>
        <end position="174"/>
    </location>
</feature>
<gene>
    <name evidence="7" type="ORF">FPHYL_6636</name>
</gene>
<sequence>MVGMTPEARKFMSCMLIYWGVLLVSTVCAKNFAGMMVLRFLLGTLEACIGPAWMLITSMFWKRDEQPLRMCIWLGCNGISLMLGAGHWCRHYFCGCIAFFFFPSNPIDFKLFTHEEKVVSIWRIADYQTGIKHSTVLHYQIKGALLEPRVWLIAGQQIVIGIINAGITNFMGALLVRFSPSPNQVIVWQLPMGAFQLVMTIAAGAVASNVRNSSILYAITIQIPSLAGILGIALMPIEHRLALSACCWLLCIIGAAIVLNWSIVASNISGHTKRMTVNDLNFVCYAS</sequence>
<dbReference type="PANTHER" id="PTHR43791">
    <property type="entry name" value="PERMEASE-RELATED"/>
    <property type="match status" value="1"/>
</dbReference>
<evidence type="ECO:0000256" key="4">
    <source>
        <dbReference type="ARBA" id="ARBA00022989"/>
    </source>
</evidence>
<evidence type="ECO:0000313" key="7">
    <source>
        <dbReference type="EMBL" id="KAF5560493.1"/>
    </source>
</evidence>
<feature type="transmembrane region" description="Helical" evidence="6">
    <location>
        <begin position="186"/>
        <end position="207"/>
    </location>
</feature>
<dbReference type="AlphaFoldDB" id="A0A8H5JU95"/>
<feature type="transmembrane region" description="Helical" evidence="6">
    <location>
        <begin position="39"/>
        <end position="61"/>
    </location>
</feature>
<keyword evidence="8" id="KW-1185">Reference proteome</keyword>
<organism evidence="7 8">
    <name type="scientific">Fusarium phyllophilum</name>
    <dbReference type="NCBI Taxonomy" id="47803"/>
    <lineage>
        <taxon>Eukaryota</taxon>
        <taxon>Fungi</taxon>
        <taxon>Dikarya</taxon>
        <taxon>Ascomycota</taxon>
        <taxon>Pezizomycotina</taxon>
        <taxon>Sordariomycetes</taxon>
        <taxon>Hypocreomycetidae</taxon>
        <taxon>Hypocreales</taxon>
        <taxon>Nectriaceae</taxon>
        <taxon>Fusarium</taxon>
        <taxon>Fusarium fujikuroi species complex</taxon>
    </lineage>
</organism>
<evidence type="ECO:0000313" key="8">
    <source>
        <dbReference type="Proteomes" id="UP000582016"/>
    </source>
</evidence>
<evidence type="ECO:0000256" key="5">
    <source>
        <dbReference type="ARBA" id="ARBA00023136"/>
    </source>
</evidence>
<reference evidence="7 8" key="1">
    <citation type="submission" date="2020-05" db="EMBL/GenBank/DDBJ databases">
        <title>Identification and distribution of gene clusters putatively required for synthesis of sphingolipid metabolism inhibitors in phylogenetically diverse species of the filamentous fungus Fusarium.</title>
        <authorList>
            <person name="Kim H.-S."/>
            <person name="Busman M."/>
            <person name="Brown D.W."/>
            <person name="Divon H."/>
            <person name="Uhlig S."/>
            <person name="Proctor R.H."/>
        </authorList>
    </citation>
    <scope>NUCLEOTIDE SEQUENCE [LARGE SCALE GENOMIC DNA]</scope>
    <source>
        <strain evidence="7 8">NRRL 13617</strain>
    </source>
</reference>